<name>A0ACC2MAY4_PERAE</name>
<evidence type="ECO:0000313" key="1">
    <source>
        <dbReference type="EMBL" id="KAJ8642743.1"/>
    </source>
</evidence>
<dbReference type="Proteomes" id="UP001234297">
    <property type="component" value="Chromosome 2"/>
</dbReference>
<evidence type="ECO:0000313" key="2">
    <source>
        <dbReference type="Proteomes" id="UP001234297"/>
    </source>
</evidence>
<proteinExistence type="predicted"/>
<gene>
    <name evidence="1" type="ORF">MRB53_004491</name>
</gene>
<accession>A0ACC2MAY4</accession>
<protein>
    <submittedName>
        <fullName evidence="1">Uncharacterized protein</fullName>
    </submittedName>
</protein>
<organism evidence="1 2">
    <name type="scientific">Persea americana</name>
    <name type="common">Avocado</name>
    <dbReference type="NCBI Taxonomy" id="3435"/>
    <lineage>
        <taxon>Eukaryota</taxon>
        <taxon>Viridiplantae</taxon>
        <taxon>Streptophyta</taxon>
        <taxon>Embryophyta</taxon>
        <taxon>Tracheophyta</taxon>
        <taxon>Spermatophyta</taxon>
        <taxon>Magnoliopsida</taxon>
        <taxon>Magnoliidae</taxon>
        <taxon>Laurales</taxon>
        <taxon>Lauraceae</taxon>
        <taxon>Persea</taxon>
    </lineage>
</organism>
<comment type="caution">
    <text evidence="1">The sequence shown here is derived from an EMBL/GenBank/DDBJ whole genome shotgun (WGS) entry which is preliminary data.</text>
</comment>
<reference evidence="1 2" key="1">
    <citation type="journal article" date="2022" name="Hortic Res">
        <title>A haplotype resolved chromosomal level avocado genome allows analysis of novel avocado genes.</title>
        <authorList>
            <person name="Nath O."/>
            <person name="Fletcher S.J."/>
            <person name="Hayward A."/>
            <person name="Shaw L.M."/>
            <person name="Masouleh A.K."/>
            <person name="Furtado A."/>
            <person name="Henry R.J."/>
            <person name="Mitter N."/>
        </authorList>
    </citation>
    <scope>NUCLEOTIDE SEQUENCE [LARGE SCALE GENOMIC DNA]</scope>
    <source>
        <strain evidence="2">cv. Hass</strain>
    </source>
</reference>
<sequence length="145" mass="16005">MYARYGDMKEANLVSDGLSCKNEVSCSALIAGYARKGEGEEAFKQFWKMQRAGFEATHFSYSCVFSACVSVGALEQAKWVHAHMIKLGCKLIAFVGNTLLDMHAKAGRIEDARKVFDRLDKSDVVSWNSMLTGCAQHGLGKETIQ</sequence>
<keyword evidence="2" id="KW-1185">Reference proteome</keyword>
<dbReference type="EMBL" id="CM056810">
    <property type="protein sequence ID" value="KAJ8642743.1"/>
    <property type="molecule type" value="Genomic_DNA"/>
</dbReference>